<evidence type="ECO:0000313" key="1">
    <source>
        <dbReference type="EMBL" id="KJE25745.1"/>
    </source>
</evidence>
<dbReference type="EMBL" id="JYBP01000003">
    <property type="protein sequence ID" value="KJE25745.1"/>
    <property type="molecule type" value="Genomic_DNA"/>
</dbReference>
<comment type="caution">
    <text evidence="1">The sequence shown here is derived from an EMBL/GenBank/DDBJ whole genome shotgun (WGS) entry which is preliminary data.</text>
</comment>
<sequence>MKPIKIVTDSTVDVLFSVLAEHGVEVVPLHLT</sequence>
<dbReference type="SUPFAM" id="SSF82549">
    <property type="entry name" value="DAK1/DegV-like"/>
    <property type="match status" value="1"/>
</dbReference>
<protein>
    <recommendedName>
        <fullName evidence="3">DegV family protein</fullName>
    </recommendedName>
</protein>
<dbReference type="Proteomes" id="UP000032522">
    <property type="component" value="Unassembled WGS sequence"/>
</dbReference>
<proteinExistence type="predicted"/>
<name>A0A0D8BNP0_GEOKU</name>
<evidence type="ECO:0000313" key="2">
    <source>
        <dbReference type="Proteomes" id="UP000032522"/>
    </source>
</evidence>
<dbReference type="RefSeq" id="WP_231584432.1">
    <property type="nucleotide sequence ID" value="NZ_JARMSA010000014.1"/>
</dbReference>
<evidence type="ECO:0008006" key="3">
    <source>
        <dbReference type="Google" id="ProtNLM"/>
    </source>
</evidence>
<accession>A0A0D8BNP0</accession>
<dbReference type="AlphaFoldDB" id="A0A0D8BNP0"/>
<gene>
    <name evidence="1" type="ORF">LG52_1333</name>
</gene>
<organism evidence="1 2">
    <name type="scientific">Geobacillus kaustophilus</name>
    <dbReference type="NCBI Taxonomy" id="1462"/>
    <lineage>
        <taxon>Bacteria</taxon>
        <taxon>Bacillati</taxon>
        <taxon>Bacillota</taxon>
        <taxon>Bacilli</taxon>
        <taxon>Bacillales</taxon>
        <taxon>Anoxybacillaceae</taxon>
        <taxon>Geobacillus</taxon>
        <taxon>Geobacillus thermoleovorans group</taxon>
    </lineage>
</organism>
<reference evidence="1 2" key="1">
    <citation type="submission" date="2015-01" db="EMBL/GenBank/DDBJ databases">
        <authorList>
            <person name="Filippidou S."/>
            <person name="Jeanneret N."/>
            <person name="Russel-Delif L."/>
            <person name="Junier T."/>
            <person name="Wunderlin T."/>
            <person name="Molina V."/>
            <person name="Johnson S.L."/>
            <person name="Davenport K.W."/>
            <person name="Chain P.S."/>
            <person name="Dorador C."/>
            <person name="Junier P."/>
        </authorList>
    </citation>
    <scope>NUCLEOTIDE SEQUENCE [LARGE SCALE GENOMIC DNA]</scope>
    <source>
        <strain evidence="1 2">Et7/4</strain>
    </source>
</reference>
<dbReference type="PATRIC" id="fig|1462.6.peg.1525"/>
<dbReference type="Gene3D" id="3.40.50.10170">
    <property type="match status" value="1"/>
</dbReference>